<evidence type="ECO:0000313" key="1">
    <source>
        <dbReference type="EMBL" id="ACU53176.1"/>
    </source>
</evidence>
<dbReference type="STRING" id="525909.Afer_0207"/>
<reference evidence="1 2" key="1">
    <citation type="journal article" date="2009" name="Stand. Genomic Sci.">
        <title>Complete genome sequence of Acidimicrobium ferrooxidans type strain (ICP).</title>
        <authorList>
            <person name="Clum A."/>
            <person name="Nolan M."/>
            <person name="Lang E."/>
            <person name="Glavina Del Rio T."/>
            <person name="Tice H."/>
            <person name="Copeland A."/>
            <person name="Cheng J.F."/>
            <person name="Lucas S."/>
            <person name="Chen F."/>
            <person name="Bruce D."/>
            <person name="Goodwin L."/>
            <person name="Pitluck S."/>
            <person name="Ivanova N."/>
            <person name="Mavrommatis K."/>
            <person name="Mikhailova N."/>
            <person name="Pati A."/>
            <person name="Chen A."/>
            <person name="Palaniappan K."/>
            <person name="Goker M."/>
            <person name="Spring S."/>
            <person name="Land M."/>
            <person name="Hauser L."/>
            <person name="Chang Y.J."/>
            <person name="Jeffries C.C."/>
            <person name="Chain P."/>
            <person name="Bristow J."/>
            <person name="Eisen J.A."/>
            <person name="Markowitz V."/>
            <person name="Hugenholtz P."/>
            <person name="Kyrpides N.C."/>
            <person name="Klenk H.P."/>
            <person name="Lapidus A."/>
        </authorList>
    </citation>
    <scope>NUCLEOTIDE SEQUENCE [LARGE SCALE GENOMIC DNA]</scope>
    <source>
        <strain evidence="2">DSM 10331 / JCM 15462 / NBRC 103882 / ICP</strain>
    </source>
</reference>
<dbReference type="HOGENOM" id="CLU_2079620_0_0_11"/>
<protein>
    <submittedName>
        <fullName evidence="1">Uncharacterized protein</fullName>
    </submittedName>
</protein>
<dbReference type="eggNOG" id="ENOG503248Y">
    <property type="taxonomic scope" value="Bacteria"/>
</dbReference>
<sequence length="117" mass="12243">MSPSTIAQALDDVEVALTALEAALDRDDVAALGPASNELARAAVSLGSLVAEEAPVDALDRERYRSLMPRVDAVVAGCAWRAMLVAQLLRDLGADLGIYGPDGLLEVTIPERSSQLA</sequence>
<name>C7M278_ACIFD</name>
<gene>
    <name evidence="1" type="ordered locus">Afer_0207</name>
</gene>
<proteinExistence type="predicted"/>
<dbReference type="OrthoDB" id="10004003at2"/>
<organism evidence="1 2">
    <name type="scientific">Acidimicrobium ferrooxidans (strain DSM 10331 / JCM 15462 / NBRC 103882 / ICP)</name>
    <dbReference type="NCBI Taxonomy" id="525909"/>
    <lineage>
        <taxon>Bacteria</taxon>
        <taxon>Bacillati</taxon>
        <taxon>Actinomycetota</taxon>
        <taxon>Acidimicrobiia</taxon>
        <taxon>Acidimicrobiales</taxon>
        <taxon>Acidimicrobiaceae</taxon>
        <taxon>Acidimicrobium</taxon>
    </lineage>
</organism>
<dbReference type="AlphaFoldDB" id="C7M278"/>
<dbReference type="Proteomes" id="UP000000771">
    <property type="component" value="Chromosome"/>
</dbReference>
<keyword evidence="2" id="KW-1185">Reference proteome</keyword>
<dbReference type="EMBL" id="CP001631">
    <property type="protein sequence ID" value="ACU53176.1"/>
    <property type="molecule type" value="Genomic_DNA"/>
</dbReference>
<dbReference type="KEGG" id="afo:Afer_0207"/>
<evidence type="ECO:0000313" key="2">
    <source>
        <dbReference type="Proteomes" id="UP000000771"/>
    </source>
</evidence>
<dbReference type="RefSeq" id="WP_015797681.1">
    <property type="nucleotide sequence ID" value="NC_013124.1"/>
</dbReference>
<accession>C7M278</accession>